<dbReference type="PANTHER" id="PTHR34614">
    <property type="match status" value="1"/>
</dbReference>
<reference evidence="2 3" key="1">
    <citation type="journal article" date="2016" name="Sci. Rep.">
        <title>Metabolic traits of an uncultured archaeal lineage -MSBL1- from brine pools of the Red Sea.</title>
        <authorList>
            <person name="Mwirichia R."/>
            <person name="Alam I."/>
            <person name="Rashid M."/>
            <person name="Vinu M."/>
            <person name="Ba-Alawi W."/>
            <person name="Anthony Kamau A."/>
            <person name="Kamanda Ngugi D."/>
            <person name="Goker M."/>
            <person name="Klenk H.P."/>
            <person name="Bajic V."/>
            <person name="Stingl U."/>
        </authorList>
    </citation>
    <scope>NUCLEOTIDE SEQUENCE [LARGE SCALE GENOMIC DNA]</scope>
    <source>
        <strain evidence="2">SCGC-AAA382A20</strain>
    </source>
</reference>
<organism evidence="2 3">
    <name type="scientific">candidate division MSBL1 archaeon SCGC-AAA382A20</name>
    <dbReference type="NCBI Taxonomy" id="1698280"/>
    <lineage>
        <taxon>Archaea</taxon>
        <taxon>Methanobacteriati</taxon>
        <taxon>Methanobacteriota</taxon>
        <taxon>candidate division MSBL1</taxon>
    </lineage>
</organism>
<protein>
    <recommendedName>
        <fullName evidence="1">DUF4277 domain-containing protein</fullName>
    </recommendedName>
</protein>
<dbReference type="NCBIfam" id="NF033559">
    <property type="entry name" value="transpos_IS1634"/>
    <property type="match status" value="1"/>
</dbReference>
<name>A0A133VGG8_9EURY</name>
<dbReference type="InterPro" id="IPR025457">
    <property type="entry name" value="DUF4277"/>
</dbReference>
<dbReference type="SUPFAM" id="SSF53098">
    <property type="entry name" value="Ribonuclease H-like"/>
    <property type="match status" value="1"/>
</dbReference>
<sequence length="580" mass="65069">MTNKNDGLSAACELIKNGNMFSYDYLPLAAAYCRRLGLVELVNRMVPSEMELSPGLAVQSMVLDTLSGRTPLYRLEEFMETQDTDLLLGEKVPSRLFNDNNLARSLDALFEAGSSKILTEVGIRAAENFSLDATRVNYDTTSRNVWGAYYGSEDESRKGPAIVHGKSKDKRPDLKQFMTELLCVERGIPIFGRTLDGNSSDKTSNNKILSRISSIMAKHGLGTGAFVYVADAAMVTRKNLECVGDNLFISRFPANFSACGNLIRDAVESDNWTELGQLAENPGPAGKPSASYKICDKPFELYGKEYRGIVVHSDAYDKRRMKKLDRNLKDSEKELRKQLKSISSVYFCEADAKQAAGKAEKLYAPLHHVEVEICPFEARGPGRPPENRPAKTRTKYELKWEIKEKKEVVEKKKTEAGCFVLISNTPIEGDNSMSGRKILKVYKGQYGIESDFAFLKDPIVVNDIFLKKPHRIDALGMILVIALMIWRLMERVMRAWVGNTGKTLPGWEKRRTYKPTSFMVSTAIYNIQGIVLEGGGRCLIRKPNRRAEEYLQALGLDENVFTDCHFKCKPIIPQKNTSKG</sequence>
<feature type="domain" description="DUF4277" evidence="1">
    <location>
        <begin position="23"/>
        <end position="121"/>
    </location>
</feature>
<dbReference type="Pfam" id="PF14104">
    <property type="entry name" value="DUF4277"/>
    <property type="match status" value="1"/>
</dbReference>
<comment type="caution">
    <text evidence="2">The sequence shown here is derived from an EMBL/GenBank/DDBJ whole genome shotgun (WGS) entry which is preliminary data.</text>
</comment>
<dbReference type="EMBL" id="LHYE01000090">
    <property type="protein sequence ID" value="KXB05541.1"/>
    <property type="molecule type" value="Genomic_DNA"/>
</dbReference>
<evidence type="ECO:0000313" key="2">
    <source>
        <dbReference type="EMBL" id="KXB05541.1"/>
    </source>
</evidence>
<dbReference type="InterPro" id="IPR012337">
    <property type="entry name" value="RNaseH-like_sf"/>
</dbReference>
<evidence type="ECO:0000313" key="3">
    <source>
        <dbReference type="Proteomes" id="UP000070263"/>
    </source>
</evidence>
<dbReference type="AlphaFoldDB" id="A0A133VGG8"/>
<dbReference type="PANTHER" id="PTHR34614:SF2">
    <property type="entry name" value="TRANSPOSASE IS4-LIKE DOMAIN-CONTAINING PROTEIN"/>
    <property type="match status" value="1"/>
</dbReference>
<keyword evidence="3" id="KW-1185">Reference proteome</keyword>
<dbReference type="InterPro" id="IPR047654">
    <property type="entry name" value="IS1634_transpos"/>
</dbReference>
<accession>A0A133VGG8</accession>
<evidence type="ECO:0000259" key="1">
    <source>
        <dbReference type="Pfam" id="PF14104"/>
    </source>
</evidence>
<dbReference type="Proteomes" id="UP000070263">
    <property type="component" value="Unassembled WGS sequence"/>
</dbReference>
<proteinExistence type="predicted"/>
<gene>
    <name evidence="2" type="ORF">AKJ51_04960</name>
</gene>